<evidence type="ECO:0000259" key="11">
    <source>
        <dbReference type="Pfam" id="PF22366"/>
    </source>
</evidence>
<proteinExistence type="inferred from homology"/>
<protein>
    <recommendedName>
        <fullName evidence="2">NADH:ubiquinone reductase (non-electrogenic)</fullName>
        <ecNumber evidence="2">1.6.5.9</ecNumber>
    </recommendedName>
</protein>
<evidence type="ECO:0000313" key="12">
    <source>
        <dbReference type="EMBL" id="PEN08544.1"/>
    </source>
</evidence>
<dbReference type="Gene3D" id="3.50.50.100">
    <property type="match status" value="1"/>
</dbReference>
<accession>A0A2H3NNQ2</accession>
<sequence>MPVNGSSSNGSAPPESPAGAPPHVVIIGAGFGGLQAAKALRRSPVEVTLVDRNNYHKFQPLLYEVAMAGLEPDDIAHNVRDIFRNDDNIRFRMGTVTGIDTQNQRIELDNGFIAYDYLIVAGGAEVNYFGVAGAQEHAFPLKNVTDAVNLRHHTLRQFERYDRLRQESPDTIPDGMLNFVLVGGGPTGVEMSGALVELFDTLDRDYPDFDVRDHARVILLEMQDALLQGYDDSLQDYTRRTLEDRGVEIETGTTVERVGADAVTLADGSRIPTHTLIWAAGVQASPLADLLGAEQTRSGQVVVSDTLALPTHDNVFVVGDMAAMERDETSDWLPQVAQVAIQSGEHAAEQIRNNVQGRTRTAFSYSDYGQMATIGRNAAVAELAGGLKFKGIIAWLMWVVIHIAKLVGFRNRASVFMDWIYNYFTYKRHARLILDSEHAPKEAESPAAPVA</sequence>
<keyword evidence="9" id="KW-1133">Transmembrane helix</keyword>
<gene>
    <name evidence="12" type="ORF">CRI93_05260</name>
</gene>
<feature type="transmembrane region" description="Helical" evidence="9">
    <location>
        <begin position="392"/>
        <end position="409"/>
    </location>
</feature>
<evidence type="ECO:0000256" key="3">
    <source>
        <dbReference type="ARBA" id="ARBA00022630"/>
    </source>
</evidence>
<dbReference type="PRINTS" id="PR00411">
    <property type="entry name" value="PNDRDTASEI"/>
</dbReference>
<evidence type="ECO:0000256" key="6">
    <source>
        <dbReference type="ARBA" id="ARBA00023002"/>
    </source>
</evidence>
<dbReference type="InterPro" id="IPR054585">
    <property type="entry name" value="NDH2-like_C"/>
</dbReference>
<keyword evidence="4" id="KW-0274">FAD</keyword>
<evidence type="ECO:0000256" key="8">
    <source>
        <dbReference type="ARBA" id="ARBA00047599"/>
    </source>
</evidence>
<reference evidence="12 13" key="1">
    <citation type="submission" date="2017-10" db="EMBL/GenBank/DDBJ databases">
        <title>Draft genome of Longimonas halophila.</title>
        <authorList>
            <person name="Goh K.M."/>
            <person name="Shamsir M.S."/>
            <person name="Lim S.W."/>
        </authorList>
    </citation>
    <scope>NUCLEOTIDE SEQUENCE [LARGE SCALE GENOMIC DNA]</scope>
    <source>
        <strain evidence="12 13">KCTC 42399</strain>
    </source>
</reference>
<comment type="catalytic activity">
    <reaction evidence="8">
        <text>a quinone + NADH + H(+) = a quinol + NAD(+)</text>
        <dbReference type="Rhea" id="RHEA:46160"/>
        <dbReference type="ChEBI" id="CHEBI:15378"/>
        <dbReference type="ChEBI" id="CHEBI:24646"/>
        <dbReference type="ChEBI" id="CHEBI:57540"/>
        <dbReference type="ChEBI" id="CHEBI:57945"/>
        <dbReference type="ChEBI" id="CHEBI:132124"/>
        <dbReference type="EC" id="1.6.5.9"/>
    </reaction>
</comment>
<evidence type="ECO:0000256" key="1">
    <source>
        <dbReference type="ARBA" id="ARBA00005272"/>
    </source>
</evidence>
<evidence type="ECO:0000256" key="4">
    <source>
        <dbReference type="ARBA" id="ARBA00022827"/>
    </source>
</evidence>
<dbReference type="Pfam" id="PF07992">
    <property type="entry name" value="Pyr_redox_2"/>
    <property type="match status" value="1"/>
</dbReference>
<dbReference type="Pfam" id="PF22366">
    <property type="entry name" value="NDH2_C"/>
    <property type="match status" value="1"/>
</dbReference>
<dbReference type="PANTHER" id="PTHR43706">
    <property type="entry name" value="NADH DEHYDROGENASE"/>
    <property type="match status" value="1"/>
</dbReference>
<keyword evidence="3" id="KW-0285">Flavoprotein</keyword>
<dbReference type="AlphaFoldDB" id="A0A2H3NNQ2"/>
<keyword evidence="9" id="KW-0472">Membrane</keyword>
<dbReference type="SUPFAM" id="SSF51905">
    <property type="entry name" value="FAD/NAD(P)-binding domain"/>
    <property type="match status" value="1"/>
</dbReference>
<keyword evidence="9" id="KW-0812">Transmembrane</keyword>
<evidence type="ECO:0000313" key="13">
    <source>
        <dbReference type="Proteomes" id="UP000221024"/>
    </source>
</evidence>
<dbReference type="EMBL" id="PDEP01000003">
    <property type="protein sequence ID" value="PEN08544.1"/>
    <property type="molecule type" value="Genomic_DNA"/>
</dbReference>
<dbReference type="PRINTS" id="PR00368">
    <property type="entry name" value="FADPNR"/>
</dbReference>
<dbReference type="InterPro" id="IPR023753">
    <property type="entry name" value="FAD/NAD-binding_dom"/>
</dbReference>
<dbReference type="OrthoDB" id="9781621at2"/>
<dbReference type="GO" id="GO:0050136">
    <property type="term" value="F:NADH dehydrogenase (quinone) (non-electrogenic) activity"/>
    <property type="evidence" value="ECO:0007669"/>
    <property type="project" value="UniProtKB-EC"/>
</dbReference>
<evidence type="ECO:0000256" key="9">
    <source>
        <dbReference type="SAM" id="Phobius"/>
    </source>
</evidence>
<name>A0A2H3NNQ2_9BACT</name>
<feature type="domain" description="FAD/NAD(P)-binding" evidence="10">
    <location>
        <begin position="23"/>
        <end position="344"/>
    </location>
</feature>
<comment type="similarity">
    <text evidence="1">Belongs to the NADH dehydrogenase family.</text>
</comment>
<evidence type="ECO:0000256" key="7">
    <source>
        <dbReference type="ARBA" id="ARBA00023027"/>
    </source>
</evidence>
<keyword evidence="7" id="KW-0520">NAD</keyword>
<evidence type="ECO:0000256" key="5">
    <source>
        <dbReference type="ARBA" id="ARBA00022946"/>
    </source>
</evidence>
<dbReference type="Proteomes" id="UP000221024">
    <property type="component" value="Unassembled WGS sequence"/>
</dbReference>
<keyword evidence="6" id="KW-0560">Oxidoreductase</keyword>
<evidence type="ECO:0000256" key="2">
    <source>
        <dbReference type="ARBA" id="ARBA00012637"/>
    </source>
</evidence>
<dbReference type="InterPro" id="IPR045024">
    <property type="entry name" value="NDH-2"/>
</dbReference>
<dbReference type="EC" id="1.6.5.9" evidence="2"/>
<feature type="domain" description="External alternative NADH-ubiquinone oxidoreductase-like C-terminal" evidence="11">
    <location>
        <begin position="369"/>
        <end position="424"/>
    </location>
</feature>
<keyword evidence="5" id="KW-0809">Transit peptide</keyword>
<dbReference type="InterPro" id="IPR036188">
    <property type="entry name" value="FAD/NAD-bd_sf"/>
</dbReference>
<dbReference type="PANTHER" id="PTHR43706:SF47">
    <property type="entry name" value="EXTERNAL NADH-UBIQUINONE OXIDOREDUCTASE 1, MITOCHONDRIAL-RELATED"/>
    <property type="match status" value="1"/>
</dbReference>
<keyword evidence="13" id="KW-1185">Reference proteome</keyword>
<evidence type="ECO:0000259" key="10">
    <source>
        <dbReference type="Pfam" id="PF07992"/>
    </source>
</evidence>
<organism evidence="12 13">
    <name type="scientific">Longimonas halophila</name>
    <dbReference type="NCBI Taxonomy" id="1469170"/>
    <lineage>
        <taxon>Bacteria</taxon>
        <taxon>Pseudomonadati</taxon>
        <taxon>Rhodothermota</taxon>
        <taxon>Rhodothermia</taxon>
        <taxon>Rhodothermales</taxon>
        <taxon>Salisaetaceae</taxon>
        <taxon>Longimonas</taxon>
    </lineage>
</organism>
<comment type="caution">
    <text evidence="12">The sequence shown here is derived from an EMBL/GenBank/DDBJ whole genome shotgun (WGS) entry which is preliminary data.</text>
</comment>